<dbReference type="RefSeq" id="WP_262888589.1">
    <property type="nucleotide sequence ID" value="NZ_JAUFQS010000012.1"/>
</dbReference>
<keyword evidence="2" id="KW-1185">Reference proteome</keyword>
<sequence length="40" mass="4781">MKSKTVSAHEIEHDVSDPRRDDYKAWEILPIQDRDRLSDQ</sequence>
<evidence type="ECO:0000313" key="2">
    <source>
        <dbReference type="Proteomes" id="UP001236663"/>
    </source>
</evidence>
<reference evidence="2" key="1">
    <citation type="journal article" date="2019" name="Int. J. Syst. Evol. Microbiol.">
        <title>The Global Catalogue of Microorganisms (GCM) 10K type strain sequencing project: providing services to taxonomists for standard genome sequencing and annotation.</title>
        <authorList>
            <consortium name="The Broad Institute Genomics Platform"/>
            <consortium name="The Broad Institute Genome Sequencing Center for Infectious Disease"/>
            <person name="Wu L."/>
            <person name="Ma J."/>
        </authorList>
    </citation>
    <scope>NUCLEOTIDE SEQUENCE [LARGE SCALE GENOMIC DNA]</scope>
    <source>
        <strain evidence="2">CECT 7706</strain>
    </source>
</reference>
<comment type="caution">
    <text evidence="1">The sequence shown here is derived from an EMBL/GenBank/DDBJ whole genome shotgun (WGS) entry which is preliminary data.</text>
</comment>
<name>A0ABT8CAJ5_9BACT</name>
<protein>
    <submittedName>
        <fullName evidence="1">Uncharacterized protein</fullName>
    </submittedName>
</protein>
<gene>
    <name evidence="1" type="ORF">QWZ15_13415</name>
</gene>
<organism evidence="1 2">
    <name type="scientific">Cyclobacterium jeungdonense</name>
    <dbReference type="NCBI Taxonomy" id="708087"/>
    <lineage>
        <taxon>Bacteria</taxon>
        <taxon>Pseudomonadati</taxon>
        <taxon>Bacteroidota</taxon>
        <taxon>Cytophagia</taxon>
        <taxon>Cytophagales</taxon>
        <taxon>Cyclobacteriaceae</taxon>
        <taxon>Cyclobacterium</taxon>
    </lineage>
</organism>
<proteinExistence type="predicted"/>
<evidence type="ECO:0000313" key="1">
    <source>
        <dbReference type="EMBL" id="MDN3688833.1"/>
    </source>
</evidence>
<dbReference type="Proteomes" id="UP001236663">
    <property type="component" value="Unassembled WGS sequence"/>
</dbReference>
<accession>A0ABT8CAJ5</accession>
<dbReference type="EMBL" id="JAUFQS010000012">
    <property type="protein sequence ID" value="MDN3688833.1"/>
    <property type="molecule type" value="Genomic_DNA"/>
</dbReference>